<accession>A0A382D429</accession>
<dbReference type="EMBL" id="UINC01037574">
    <property type="protein sequence ID" value="SVB33266.1"/>
    <property type="molecule type" value="Genomic_DNA"/>
</dbReference>
<dbReference type="AlphaFoldDB" id="A0A382D429"/>
<proteinExistence type="predicted"/>
<name>A0A382D429_9ZZZZ</name>
<dbReference type="InterPro" id="IPR053143">
    <property type="entry name" value="Arylsulfate_ST"/>
</dbReference>
<gene>
    <name evidence="1" type="ORF">METZ01_LOCUS186120</name>
</gene>
<dbReference type="InterPro" id="IPR013783">
    <property type="entry name" value="Ig-like_fold"/>
</dbReference>
<dbReference type="Pfam" id="PF05935">
    <property type="entry name" value="Arylsulfotrans"/>
    <property type="match status" value="1"/>
</dbReference>
<dbReference type="Gene3D" id="2.60.40.10">
    <property type="entry name" value="Immunoglobulins"/>
    <property type="match status" value="1"/>
</dbReference>
<sequence length="539" mass="61291">MTGFLISSLSADLIRPGNGETINYTHVVFEWEQEPDAHSYSIQVSTTPSFDQVLFTDSSATPLILNKDQIDWDDTYYWRIRSVFLDGGVGSWCDPDSFNTPPPKFQNANVTIIQDELIQDGLTLFGGAFPALQSGVIDIYGNEAWNDHDLGFMLTHVNLFGNVYGCSNTNAPNNNGMKISTDLEILWSAMDVDVDFHEYKQIPNGNYMGFLRVDTLGPIPSDNIMTEQFQDLGYLADDSTNEFTWYGQKLVEWDENHEIIWSWNPFDHFTMDDFDNHGFTWSSAYQDFEYDWTHANSFFFDSAEDAVYVSFRHLSRITKISYPSGNVVWNMGLPEPYMATGSDQICSDLLFSFQHHIQRLDNGHLLFLDNGNISDQLFGYDDPLSRVLEVEVMGDSICEMVWEYTLPPNLFGTGSGSVQRLNNGNTLVYTAGNGLETAESTVLEVTDGQDVVWKYISQENESWYRAYRIPSLHPHAFSVLVDQYKNTELDGDSVDGIIIDRQNPAFLFTIHNESGYSQPYKYVLHDSLGWFNDTTDVVV</sequence>
<evidence type="ECO:0000313" key="1">
    <source>
        <dbReference type="EMBL" id="SVB33266.1"/>
    </source>
</evidence>
<dbReference type="GO" id="GO:0004062">
    <property type="term" value="F:aryl sulfotransferase activity"/>
    <property type="evidence" value="ECO:0007669"/>
    <property type="project" value="InterPro"/>
</dbReference>
<dbReference type="PANTHER" id="PTHR35340:SF5">
    <property type="entry name" value="ASST-DOMAIN-CONTAINING PROTEIN"/>
    <property type="match status" value="1"/>
</dbReference>
<evidence type="ECO:0008006" key="2">
    <source>
        <dbReference type="Google" id="ProtNLM"/>
    </source>
</evidence>
<protein>
    <recommendedName>
        <fullName evidence="2">Fibronectin type-III domain-containing protein</fullName>
    </recommendedName>
</protein>
<dbReference type="InterPro" id="IPR010262">
    <property type="entry name" value="Arylsulfotransferase_bact"/>
</dbReference>
<organism evidence="1">
    <name type="scientific">marine metagenome</name>
    <dbReference type="NCBI Taxonomy" id="408172"/>
    <lineage>
        <taxon>unclassified sequences</taxon>
        <taxon>metagenomes</taxon>
        <taxon>ecological metagenomes</taxon>
    </lineage>
</organism>
<dbReference type="PANTHER" id="PTHR35340">
    <property type="entry name" value="PQQ ENZYME REPEAT PROTEIN-RELATED"/>
    <property type="match status" value="1"/>
</dbReference>
<feature type="non-terminal residue" evidence="1">
    <location>
        <position position="539"/>
    </location>
</feature>
<reference evidence="1" key="1">
    <citation type="submission" date="2018-05" db="EMBL/GenBank/DDBJ databases">
        <authorList>
            <person name="Lanie J.A."/>
            <person name="Ng W.-L."/>
            <person name="Kazmierczak K.M."/>
            <person name="Andrzejewski T.M."/>
            <person name="Davidsen T.M."/>
            <person name="Wayne K.J."/>
            <person name="Tettelin H."/>
            <person name="Glass J.I."/>
            <person name="Rusch D."/>
            <person name="Podicherti R."/>
            <person name="Tsui H.-C.T."/>
            <person name="Winkler M.E."/>
        </authorList>
    </citation>
    <scope>NUCLEOTIDE SEQUENCE</scope>
</reference>